<keyword evidence="2" id="KW-0489">Methyltransferase</keyword>
<dbReference type="OrthoDB" id="57427at2157"/>
<gene>
    <name evidence="2" type="ORF">FEJ81_22420</name>
</gene>
<dbReference type="Pfam" id="PF08241">
    <property type="entry name" value="Methyltransf_11"/>
    <property type="match status" value="1"/>
</dbReference>
<organism evidence="2 3">
    <name type="scientific">Natrinema versiforme</name>
    <dbReference type="NCBI Taxonomy" id="88724"/>
    <lineage>
        <taxon>Archaea</taxon>
        <taxon>Methanobacteriati</taxon>
        <taxon>Methanobacteriota</taxon>
        <taxon>Stenosarchaea group</taxon>
        <taxon>Halobacteria</taxon>
        <taxon>Halobacteriales</taxon>
        <taxon>Natrialbaceae</taxon>
        <taxon>Natrinema</taxon>
    </lineage>
</organism>
<evidence type="ECO:0000259" key="1">
    <source>
        <dbReference type="Pfam" id="PF08241"/>
    </source>
</evidence>
<feature type="domain" description="Methyltransferase type 11" evidence="1">
    <location>
        <begin position="63"/>
        <end position="158"/>
    </location>
</feature>
<dbReference type="Proteomes" id="UP000302218">
    <property type="component" value="Plasmid pNVE414"/>
</dbReference>
<dbReference type="SUPFAM" id="SSF53335">
    <property type="entry name" value="S-adenosyl-L-methionine-dependent methyltransferases"/>
    <property type="match status" value="1"/>
</dbReference>
<dbReference type="PANTHER" id="PTHR43591:SF24">
    <property type="entry name" value="2-METHOXY-6-POLYPRENYL-1,4-BENZOQUINOL METHYLASE, MITOCHONDRIAL"/>
    <property type="match status" value="1"/>
</dbReference>
<geneLocation type="plasmid" evidence="3">
    <name>pnve414</name>
</geneLocation>
<protein>
    <submittedName>
        <fullName evidence="2">Class I SAM-dependent methyltransferase</fullName>
    </submittedName>
</protein>
<keyword evidence="2" id="KW-0614">Plasmid</keyword>
<dbReference type="RefSeq" id="WP_138247410.1">
    <property type="nucleotide sequence ID" value="NZ_CP040332.1"/>
</dbReference>
<dbReference type="InterPro" id="IPR013216">
    <property type="entry name" value="Methyltransf_11"/>
</dbReference>
<dbReference type="KEGG" id="nvr:FEJ81_22420"/>
<accession>A0A4P8WP80</accession>
<dbReference type="Gene3D" id="3.40.50.150">
    <property type="entry name" value="Vaccinia Virus protein VP39"/>
    <property type="match status" value="1"/>
</dbReference>
<dbReference type="GO" id="GO:0008757">
    <property type="term" value="F:S-adenosylmethionine-dependent methyltransferase activity"/>
    <property type="evidence" value="ECO:0007669"/>
    <property type="project" value="InterPro"/>
</dbReference>
<dbReference type="InterPro" id="IPR029063">
    <property type="entry name" value="SAM-dependent_MTases_sf"/>
</dbReference>
<proteinExistence type="predicted"/>
<evidence type="ECO:0000313" key="3">
    <source>
        <dbReference type="Proteomes" id="UP000302218"/>
    </source>
</evidence>
<dbReference type="EMBL" id="CP040332">
    <property type="protein sequence ID" value="QCS45022.1"/>
    <property type="molecule type" value="Genomic_DNA"/>
</dbReference>
<reference evidence="3" key="1">
    <citation type="submission" date="2019-05" db="EMBL/GenBank/DDBJ databases">
        <title>Genome sequence and methylation pattern of the halophilic Archaeon Natrinema versiforme BOL5-4.</title>
        <authorList>
            <person name="DasSarma P."/>
            <person name="Anton B.P."/>
            <person name="DasSarma S.L."/>
            <person name="Martinez F.L."/>
            <person name="Guzman D."/>
            <person name="Roberts R.J."/>
            <person name="DasSarma S."/>
        </authorList>
    </citation>
    <scope>NUCLEOTIDE SEQUENCE [LARGE SCALE GENOMIC DNA]</scope>
    <source>
        <strain evidence="3">BOL5-4</strain>
        <plasmid evidence="3">pnve414</plasmid>
    </source>
</reference>
<name>A0A4P8WP80_9EURY</name>
<dbReference type="AlphaFoldDB" id="A0A4P8WP80"/>
<dbReference type="CDD" id="cd02440">
    <property type="entry name" value="AdoMet_MTases"/>
    <property type="match status" value="1"/>
</dbReference>
<dbReference type="GeneID" id="40268090"/>
<dbReference type="PANTHER" id="PTHR43591">
    <property type="entry name" value="METHYLTRANSFERASE"/>
    <property type="match status" value="1"/>
</dbReference>
<sequence>MTGSPPPGPEKAVKAVVRRYWNGRSDSYDADGISGIDTAEQREAWLSLLRGWTGDPDQSKRVLDLGCGTGTLSVLLAALGHDVTGVDLSPAMLERARSKARERDLSIDFRTGDAESLQVPDSAYDVVTARHLIWTLPNPASALREWRRVVRPGGRIILIEGYWDFPQPWDEYREIHEDLPLYRGRPPEELREFIAGHGFERVEQEPLMEPALWGETPEQELYLVAIDVPG</sequence>
<evidence type="ECO:0000313" key="2">
    <source>
        <dbReference type="EMBL" id="QCS45022.1"/>
    </source>
</evidence>
<keyword evidence="2" id="KW-0808">Transferase</keyword>
<dbReference type="GO" id="GO:0032259">
    <property type="term" value="P:methylation"/>
    <property type="evidence" value="ECO:0007669"/>
    <property type="project" value="UniProtKB-KW"/>
</dbReference>